<protein>
    <recommendedName>
        <fullName evidence="2">HEAT repeat domain-containing protein</fullName>
    </recommendedName>
</protein>
<evidence type="ECO:0008006" key="2">
    <source>
        <dbReference type="Google" id="ProtNLM"/>
    </source>
</evidence>
<gene>
    <name evidence="1" type="ORF">METZ01_LOCUS353175</name>
</gene>
<name>A0A382RUJ2_9ZZZZ</name>
<dbReference type="EMBL" id="UINC01123682">
    <property type="protein sequence ID" value="SVD00321.1"/>
    <property type="molecule type" value="Genomic_DNA"/>
</dbReference>
<accession>A0A382RUJ2</accession>
<sequence length="219" mass="25541">MFSFVKLINSCLLIGFLIHGTHALANSEAVLDYDKLREKITLGKATFAEVREALTEPNVVNLTNTLHALYSMRWHRAVLHLYQNIWDRKREQYPELAWELLEKIPPRIALASTINRVRIFNTEEYKAFIRSHRYADHEFIRAQVVVSLGLNGDPDDIEYLVKMVHSTNHYVVQTAMTSLALLGHVRGKEAMIILEKTYRDEPRGKLLRELLKQAYRWEP</sequence>
<dbReference type="Gene3D" id="1.25.10.10">
    <property type="entry name" value="Leucine-rich Repeat Variant"/>
    <property type="match status" value="1"/>
</dbReference>
<dbReference type="AlphaFoldDB" id="A0A382RUJ2"/>
<reference evidence="1" key="1">
    <citation type="submission" date="2018-05" db="EMBL/GenBank/DDBJ databases">
        <authorList>
            <person name="Lanie J.A."/>
            <person name="Ng W.-L."/>
            <person name="Kazmierczak K.M."/>
            <person name="Andrzejewski T.M."/>
            <person name="Davidsen T.M."/>
            <person name="Wayne K.J."/>
            <person name="Tettelin H."/>
            <person name="Glass J.I."/>
            <person name="Rusch D."/>
            <person name="Podicherti R."/>
            <person name="Tsui H.-C.T."/>
            <person name="Winkler M.E."/>
        </authorList>
    </citation>
    <scope>NUCLEOTIDE SEQUENCE</scope>
</reference>
<evidence type="ECO:0000313" key="1">
    <source>
        <dbReference type="EMBL" id="SVD00321.1"/>
    </source>
</evidence>
<dbReference type="InterPro" id="IPR016024">
    <property type="entry name" value="ARM-type_fold"/>
</dbReference>
<dbReference type="InterPro" id="IPR011989">
    <property type="entry name" value="ARM-like"/>
</dbReference>
<dbReference type="SUPFAM" id="SSF48371">
    <property type="entry name" value="ARM repeat"/>
    <property type="match status" value="1"/>
</dbReference>
<organism evidence="1">
    <name type="scientific">marine metagenome</name>
    <dbReference type="NCBI Taxonomy" id="408172"/>
    <lineage>
        <taxon>unclassified sequences</taxon>
        <taxon>metagenomes</taxon>
        <taxon>ecological metagenomes</taxon>
    </lineage>
</organism>
<proteinExistence type="predicted"/>